<reference evidence="4" key="1">
    <citation type="journal article" date="2019" name="Int. J. Syst. Evol. Microbiol.">
        <title>The Global Catalogue of Microorganisms (GCM) 10K type strain sequencing project: providing services to taxonomists for standard genome sequencing and annotation.</title>
        <authorList>
            <consortium name="The Broad Institute Genomics Platform"/>
            <consortium name="The Broad Institute Genome Sequencing Center for Infectious Disease"/>
            <person name="Wu L."/>
            <person name="Ma J."/>
        </authorList>
    </citation>
    <scope>NUCLEOTIDE SEQUENCE [LARGE SCALE GENOMIC DNA]</scope>
    <source>
        <strain evidence="4">CECT 7131</strain>
    </source>
</reference>
<feature type="region of interest" description="Disordered" evidence="1">
    <location>
        <begin position="63"/>
        <end position="103"/>
    </location>
</feature>
<evidence type="ECO:0000256" key="2">
    <source>
        <dbReference type="SAM" id="SignalP"/>
    </source>
</evidence>
<feature type="signal peptide" evidence="2">
    <location>
        <begin position="1"/>
        <end position="20"/>
    </location>
</feature>
<dbReference type="EMBL" id="JAUFPN010000029">
    <property type="protein sequence ID" value="MDN3563384.1"/>
    <property type="molecule type" value="Genomic_DNA"/>
</dbReference>
<dbReference type="Proteomes" id="UP001529369">
    <property type="component" value="Unassembled WGS sequence"/>
</dbReference>
<dbReference type="RefSeq" id="WP_290315127.1">
    <property type="nucleotide sequence ID" value="NZ_JAUFPN010000029.1"/>
</dbReference>
<keyword evidence="4" id="KW-1185">Reference proteome</keyword>
<accession>A0ABT8A1H9</accession>
<sequence>MHGTMLALALVVVGTAPVLAQQSRGEVRDVPWYQARPQILEETLRRCHRDARLAATWDCQNAEGAASSRMGQPLPNTLPRAGQGRQAPPVDSSGLPEPDFNPRTNPFGFTQLQAACANRASNPTHMFLPYCNQLDRYREGGAGGR</sequence>
<name>A0ABT8A1H9_9PROT</name>
<protein>
    <submittedName>
        <fullName evidence="3">Uncharacterized protein</fullName>
    </submittedName>
</protein>
<evidence type="ECO:0000313" key="4">
    <source>
        <dbReference type="Proteomes" id="UP001529369"/>
    </source>
</evidence>
<evidence type="ECO:0000313" key="3">
    <source>
        <dbReference type="EMBL" id="MDN3563384.1"/>
    </source>
</evidence>
<gene>
    <name evidence="3" type="ORF">QWZ14_03225</name>
</gene>
<organism evidence="3 4">
    <name type="scientific">Paeniroseomonas aquatica</name>
    <dbReference type="NCBI Taxonomy" id="373043"/>
    <lineage>
        <taxon>Bacteria</taxon>
        <taxon>Pseudomonadati</taxon>
        <taxon>Pseudomonadota</taxon>
        <taxon>Alphaproteobacteria</taxon>
        <taxon>Acetobacterales</taxon>
        <taxon>Acetobacteraceae</taxon>
        <taxon>Paeniroseomonas</taxon>
    </lineage>
</organism>
<proteinExistence type="predicted"/>
<evidence type="ECO:0000256" key="1">
    <source>
        <dbReference type="SAM" id="MobiDB-lite"/>
    </source>
</evidence>
<feature type="chain" id="PRO_5047413547" evidence="2">
    <location>
        <begin position="21"/>
        <end position="145"/>
    </location>
</feature>
<keyword evidence="2" id="KW-0732">Signal</keyword>
<comment type="caution">
    <text evidence="3">The sequence shown here is derived from an EMBL/GenBank/DDBJ whole genome shotgun (WGS) entry which is preliminary data.</text>
</comment>